<dbReference type="AlphaFoldDB" id="A0A4Q7DH62"/>
<sequence>MTFKANWEKADKQYFLSAEIIEEMVRRAYTPKKLSSWSVIAGGCANLNIKINFEGNKLPSILRVYLRDKKSAYHEQKLGTLLKGTIALPETNYIGDYKGYRFAITSFIPGIPLRDLLLSHETYDMDSILFKVGGLLAKIATCPISKDLVRIPANSNGNSGFIRMAVPV</sequence>
<evidence type="ECO:0000313" key="2">
    <source>
        <dbReference type="Proteomes" id="UP000293550"/>
    </source>
</evidence>
<proteinExistence type="predicted"/>
<dbReference type="EMBL" id="SCFB01000007">
    <property type="protein sequence ID" value="RZI45650.1"/>
    <property type="molecule type" value="Genomic_DNA"/>
</dbReference>
<gene>
    <name evidence="1" type="ORF">EQU50_05990</name>
</gene>
<keyword evidence="2" id="KW-1185">Reference proteome</keyword>
<reference evidence="1 2" key="1">
    <citation type="submission" date="2018-10" db="EMBL/GenBank/DDBJ databases">
        <title>An updated phylogeny of the Alphaproteobacteria reveals that the parasitic Rickettsiales and Holosporales have independent origins.</title>
        <authorList>
            <person name="Munoz-Gomez S.A."/>
            <person name="Hess S."/>
            <person name="Burger G."/>
            <person name="Lang B.F."/>
            <person name="Susko E."/>
            <person name="Slamovits C.H."/>
            <person name="Roger A.J."/>
        </authorList>
    </citation>
    <scope>NUCLEOTIDE SEQUENCE [LARGE SCALE GENOMIC DNA]</scope>
    <source>
        <strain evidence="1">HOLO01</strain>
    </source>
</reference>
<comment type="caution">
    <text evidence="1">The sequence shown here is derived from an EMBL/GenBank/DDBJ whole genome shotgun (WGS) entry which is preliminary data.</text>
</comment>
<name>A0A4Q7DH62_9PROT</name>
<accession>A0A4Q7DH62</accession>
<evidence type="ECO:0008006" key="3">
    <source>
        <dbReference type="Google" id="ProtNLM"/>
    </source>
</evidence>
<dbReference type="Proteomes" id="UP000293550">
    <property type="component" value="Unassembled WGS sequence"/>
</dbReference>
<dbReference type="RefSeq" id="WP_130154231.1">
    <property type="nucleotide sequence ID" value="NZ_SCFB01000007.1"/>
</dbReference>
<organism evidence="1 2">
    <name type="scientific">Candidatus Finniella inopinata</name>
    <dbReference type="NCBI Taxonomy" id="1696036"/>
    <lineage>
        <taxon>Bacteria</taxon>
        <taxon>Pseudomonadati</taxon>
        <taxon>Pseudomonadota</taxon>
        <taxon>Alphaproteobacteria</taxon>
        <taxon>Holosporales</taxon>
        <taxon>Candidatus Paracaedibacteraceae</taxon>
        <taxon>Candidatus Finniella</taxon>
    </lineage>
</organism>
<dbReference type="OrthoDB" id="3806873at2"/>
<dbReference type="SUPFAM" id="SSF56112">
    <property type="entry name" value="Protein kinase-like (PK-like)"/>
    <property type="match status" value="1"/>
</dbReference>
<protein>
    <recommendedName>
        <fullName evidence="3">Aminoglycoside phosphotransferase domain-containing protein</fullName>
    </recommendedName>
</protein>
<dbReference type="InterPro" id="IPR011009">
    <property type="entry name" value="Kinase-like_dom_sf"/>
</dbReference>
<evidence type="ECO:0000313" key="1">
    <source>
        <dbReference type="EMBL" id="RZI45650.1"/>
    </source>
</evidence>